<evidence type="ECO:0000313" key="5">
    <source>
        <dbReference type="EMBL" id="MFC6282432.1"/>
    </source>
</evidence>
<feature type="domain" description="Leucine-binding protein" evidence="4">
    <location>
        <begin position="35"/>
        <end position="377"/>
    </location>
</feature>
<dbReference type="PANTHER" id="PTHR47235:SF1">
    <property type="entry name" value="BLR6548 PROTEIN"/>
    <property type="match status" value="1"/>
</dbReference>
<dbReference type="Pfam" id="PF13458">
    <property type="entry name" value="Peripla_BP_6"/>
    <property type="match status" value="1"/>
</dbReference>
<evidence type="ECO:0000313" key="6">
    <source>
        <dbReference type="Proteomes" id="UP001596270"/>
    </source>
</evidence>
<organism evidence="5 6">
    <name type="scientific">Polaromonas aquatica</name>
    <dbReference type="NCBI Taxonomy" id="332657"/>
    <lineage>
        <taxon>Bacteria</taxon>
        <taxon>Pseudomonadati</taxon>
        <taxon>Pseudomonadota</taxon>
        <taxon>Betaproteobacteria</taxon>
        <taxon>Burkholderiales</taxon>
        <taxon>Comamonadaceae</taxon>
        <taxon>Polaromonas</taxon>
    </lineage>
</organism>
<gene>
    <name evidence="5" type="ORF">ACFQND_14485</name>
</gene>
<protein>
    <submittedName>
        <fullName evidence="5">ABC transporter substrate-binding protein</fullName>
    </submittedName>
</protein>
<dbReference type="InterPro" id="IPR028082">
    <property type="entry name" value="Peripla_BP_I"/>
</dbReference>
<dbReference type="InterPro" id="IPR028081">
    <property type="entry name" value="Leu-bd"/>
</dbReference>
<feature type="signal peptide" evidence="3">
    <location>
        <begin position="1"/>
        <end position="26"/>
    </location>
</feature>
<dbReference type="RefSeq" id="WP_371439511.1">
    <property type="nucleotide sequence ID" value="NZ_JBHSRS010000077.1"/>
</dbReference>
<evidence type="ECO:0000256" key="2">
    <source>
        <dbReference type="ARBA" id="ARBA00022729"/>
    </source>
</evidence>
<dbReference type="EMBL" id="JBHSRS010000077">
    <property type="protein sequence ID" value="MFC6282432.1"/>
    <property type="molecule type" value="Genomic_DNA"/>
</dbReference>
<comment type="similarity">
    <text evidence="1">Belongs to the leucine-binding protein family.</text>
</comment>
<evidence type="ECO:0000256" key="3">
    <source>
        <dbReference type="SAM" id="SignalP"/>
    </source>
</evidence>
<dbReference type="Gene3D" id="3.40.50.2300">
    <property type="match status" value="2"/>
</dbReference>
<keyword evidence="2 3" id="KW-0732">Signal</keyword>
<evidence type="ECO:0000256" key="1">
    <source>
        <dbReference type="ARBA" id="ARBA00010062"/>
    </source>
</evidence>
<evidence type="ECO:0000259" key="4">
    <source>
        <dbReference type="Pfam" id="PF13458"/>
    </source>
</evidence>
<name>A0ABW1TYQ5_9BURK</name>
<dbReference type="CDD" id="cd06343">
    <property type="entry name" value="PBP1_ABC_ligand_binding-like"/>
    <property type="match status" value="1"/>
</dbReference>
<feature type="chain" id="PRO_5046321662" evidence="3">
    <location>
        <begin position="27"/>
        <end position="387"/>
    </location>
</feature>
<sequence>MKLNFKRALPALAAALVMAGPLLAQAQQGVTDTEILIGEIAPLTGPASVGSVALSLGTKMAVAEVNAAGGINGRKIRVISEDDGYVVTRAVQAARKLITSDKVFALAAISGSAPSVALLPMLKETGIPAINVLSFPDSLHTPVVPNIYVAGASHQDSVEALVTELNKLYPNKKWAVVTQDDELGSLMREGWDRAQAKYKLNVVYKTAYRRGQKDFSAEMLSATKAGAEVLLAGGIVTENVAMVKELERLGSKIPVGATWIGRYPSALQAMGSAAGNFYMIDYVVPEGSAQSRAFYSRATKLLPEDDLKRVNRYTPVAYAGTKTLIEAMRRCGKALTWACTIKEMDATKDMETSVMAPINFTPKSHFSRQKLSLMKANVKTLEFEPLQ</sequence>
<accession>A0ABW1TYQ5</accession>
<comment type="caution">
    <text evidence="5">The sequence shown here is derived from an EMBL/GenBank/DDBJ whole genome shotgun (WGS) entry which is preliminary data.</text>
</comment>
<proteinExistence type="inferred from homology"/>
<reference evidence="6" key="1">
    <citation type="journal article" date="2019" name="Int. J. Syst. Evol. Microbiol.">
        <title>The Global Catalogue of Microorganisms (GCM) 10K type strain sequencing project: providing services to taxonomists for standard genome sequencing and annotation.</title>
        <authorList>
            <consortium name="The Broad Institute Genomics Platform"/>
            <consortium name="The Broad Institute Genome Sequencing Center for Infectious Disease"/>
            <person name="Wu L."/>
            <person name="Ma J."/>
        </authorList>
    </citation>
    <scope>NUCLEOTIDE SEQUENCE [LARGE SCALE GENOMIC DNA]</scope>
    <source>
        <strain evidence="6">CCUG 39402</strain>
    </source>
</reference>
<dbReference type="Proteomes" id="UP001596270">
    <property type="component" value="Unassembled WGS sequence"/>
</dbReference>
<keyword evidence="6" id="KW-1185">Reference proteome</keyword>
<dbReference type="SUPFAM" id="SSF53822">
    <property type="entry name" value="Periplasmic binding protein-like I"/>
    <property type="match status" value="1"/>
</dbReference>
<dbReference type="PANTHER" id="PTHR47235">
    <property type="entry name" value="BLR6548 PROTEIN"/>
    <property type="match status" value="1"/>
</dbReference>